<dbReference type="Proteomes" id="UP000799750">
    <property type="component" value="Unassembled WGS sequence"/>
</dbReference>
<protein>
    <submittedName>
        <fullName evidence="1">Uncharacterized protein</fullName>
    </submittedName>
</protein>
<keyword evidence="2" id="KW-1185">Reference proteome</keyword>
<accession>A0A6A6QMS4</accession>
<gene>
    <name evidence="1" type="ORF">BU16DRAFT_79669</name>
</gene>
<dbReference type="EMBL" id="MU004192">
    <property type="protein sequence ID" value="KAF2493424.1"/>
    <property type="molecule type" value="Genomic_DNA"/>
</dbReference>
<sequence>MQCSIPAVTIWQAAGQPSPPWRPGHIANPRRSGHSLMKSLLIRWWRIFSLGWPSRRATSFVKFPLDLFQLLPPDVHAASPSGPNIMDRVIYSVPDPCLQVR</sequence>
<evidence type="ECO:0000313" key="2">
    <source>
        <dbReference type="Proteomes" id="UP000799750"/>
    </source>
</evidence>
<proteinExistence type="predicted"/>
<name>A0A6A6QMS4_9PEZI</name>
<reference evidence="1" key="1">
    <citation type="journal article" date="2020" name="Stud. Mycol.">
        <title>101 Dothideomycetes genomes: a test case for predicting lifestyles and emergence of pathogens.</title>
        <authorList>
            <person name="Haridas S."/>
            <person name="Albert R."/>
            <person name="Binder M."/>
            <person name="Bloem J."/>
            <person name="Labutti K."/>
            <person name="Salamov A."/>
            <person name="Andreopoulos B."/>
            <person name="Baker S."/>
            <person name="Barry K."/>
            <person name="Bills G."/>
            <person name="Bluhm B."/>
            <person name="Cannon C."/>
            <person name="Castanera R."/>
            <person name="Culley D."/>
            <person name="Daum C."/>
            <person name="Ezra D."/>
            <person name="Gonzalez J."/>
            <person name="Henrissat B."/>
            <person name="Kuo A."/>
            <person name="Liang C."/>
            <person name="Lipzen A."/>
            <person name="Lutzoni F."/>
            <person name="Magnuson J."/>
            <person name="Mondo S."/>
            <person name="Nolan M."/>
            <person name="Ohm R."/>
            <person name="Pangilinan J."/>
            <person name="Park H.-J."/>
            <person name="Ramirez L."/>
            <person name="Alfaro M."/>
            <person name="Sun H."/>
            <person name="Tritt A."/>
            <person name="Yoshinaga Y."/>
            <person name="Zwiers L.-H."/>
            <person name="Turgeon B."/>
            <person name="Goodwin S."/>
            <person name="Spatafora J."/>
            <person name="Crous P."/>
            <person name="Grigoriev I."/>
        </authorList>
    </citation>
    <scope>NUCLEOTIDE SEQUENCE</scope>
    <source>
        <strain evidence="1">CBS 269.34</strain>
    </source>
</reference>
<organism evidence="1 2">
    <name type="scientific">Lophium mytilinum</name>
    <dbReference type="NCBI Taxonomy" id="390894"/>
    <lineage>
        <taxon>Eukaryota</taxon>
        <taxon>Fungi</taxon>
        <taxon>Dikarya</taxon>
        <taxon>Ascomycota</taxon>
        <taxon>Pezizomycotina</taxon>
        <taxon>Dothideomycetes</taxon>
        <taxon>Pleosporomycetidae</taxon>
        <taxon>Mytilinidiales</taxon>
        <taxon>Mytilinidiaceae</taxon>
        <taxon>Lophium</taxon>
    </lineage>
</organism>
<dbReference type="AlphaFoldDB" id="A0A6A6QMS4"/>
<evidence type="ECO:0000313" key="1">
    <source>
        <dbReference type="EMBL" id="KAF2493424.1"/>
    </source>
</evidence>